<feature type="chain" id="PRO_5039622780" evidence="3">
    <location>
        <begin position="22"/>
        <end position="355"/>
    </location>
</feature>
<keyword evidence="3" id="KW-0732">Signal</keyword>
<reference evidence="5" key="2">
    <citation type="submission" date="2021-04" db="EMBL/GenBank/DDBJ databases">
        <authorList>
            <person name="Gilroy R."/>
        </authorList>
    </citation>
    <scope>NUCLEOTIDE SEQUENCE</scope>
    <source>
        <strain evidence="5">CHK118-2852</strain>
    </source>
</reference>
<evidence type="ECO:0000256" key="3">
    <source>
        <dbReference type="SAM" id="SignalP"/>
    </source>
</evidence>
<organism evidence="5 6">
    <name type="scientific">Candidatus Bacteroides merdavium</name>
    <dbReference type="NCBI Taxonomy" id="2838472"/>
    <lineage>
        <taxon>Bacteria</taxon>
        <taxon>Pseudomonadati</taxon>
        <taxon>Bacteroidota</taxon>
        <taxon>Bacteroidia</taxon>
        <taxon>Bacteroidales</taxon>
        <taxon>Bacteroidaceae</taxon>
        <taxon>Bacteroides</taxon>
    </lineage>
</organism>
<feature type="domain" description="Attractin/MKLN-like beta-propeller" evidence="4">
    <location>
        <begin position="33"/>
        <end position="282"/>
    </location>
</feature>
<dbReference type="AlphaFoldDB" id="A0A9D2GXH1"/>
<dbReference type="EMBL" id="DXAV01000015">
    <property type="protein sequence ID" value="HIZ90776.1"/>
    <property type="molecule type" value="Genomic_DNA"/>
</dbReference>
<evidence type="ECO:0000256" key="2">
    <source>
        <dbReference type="ARBA" id="ARBA00022737"/>
    </source>
</evidence>
<comment type="caution">
    <text evidence="5">The sequence shown here is derived from an EMBL/GenBank/DDBJ whole genome shotgun (WGS) entry which is preliminary data.</text>
</comment>
<keyword evidence="2" id="KW-0677">Repeat</keyword>
<keyword evidence="1" id="KW-0880">Kelch repeat</keyword>
<dbReference type="PROSITE" id="PS51257">
    <property type="entry name" value="PROKAR_LIPOPROTEIN"/>
    <property type="match status" value="1"/>
</dbReference>
<dbReference type="SUPFAM" id="SSF117281">
    <property type="entry name" value="Kelch motif"/>
    <property type="match status" value="1"/>
</dbReference>
<dbReference type="InterPro" id="IPR006652">
    <property type="entry name" value="Kelch_1"/>
</dbReference>
<protein>
    <submittedName>
        <fullName evidence="5">Galactose oxidase</fullName>
    </submittedName>
</protein>
<name>A0A9D2GXH1_9BACE</name>
<sequence length="355" mass="39369">MNRLLLGMMLPLVLLAGSSCTDDDEYTQGQWIKRSGFEAEPRAYACSFTIGEKGYLCGGFRGANKEYMNDLWVYDMNNNNWEQLADMPTAGRKYATAFALNGKGYVTTGSVKDGSYSNYVADTWEYDPSSDAWTQKDDFKGGPRDGALSFVVGGYAYVGTGYNEDTQGSYKDFYRFDPNAAAGSQWTKDAGNGGGPEKRAYGTAFVINDVAYVCCGTDNSTSLSDFWKFDGSTWTQLRDIANTNDDEDYDDDYNIVRYSTVSFVIDGYAYIATGYRSGVTADYWKYDPDQDLWYGDSDDDFTPLTDVHNNYSGASSRDGAVSFSNGERGFVLTGQSGGSYFDDVYELLPDEQEEV</sequence>
<dbReference type="InterPro" id="IPR015915">
    <property type="entry name" value="Kelch-typ_b-propeller"/>
</dbReference>
<dbReference type="SMART" id="SM00612">
    <property type="entry name" value="Kelch"/>
    <property type="match status" value="1"/>
</dbReference>
<dbReference type="InterPro" id="IPR056737">
    <property type="entry name" value="Beta-prop_ATRN-MKLN-like"/>
</dbReference>
<dbReference type="Proteomes" id="UP000824108">
    <property type="component" value="Unassembled WGS sequence"/>
</dbReference>
<evidence type="ECO:0000256" key="1">
    <source>
        <dbReference type="ARBA" id="ARBA00022441"/>
    </source>
</evidence>
<feature type="signal peptide" evidence="3">
    <location>
        <begin position="1"/>
        <end position="21"/>
    </location>
</feature>
<dbReference type="Gene3D" id="2.120.10.80">
    <property type="entry name" value="Kelch-type beta propeller"/>
    <property type="match status" value="2"/>
</dbReference>
<proteinExistence type="predicted"/>
<reference evidence="5" key="1">
    <citation type="journal article" date="2021" name="PeerJ">
        <title>Extensive microbial diversity within the chicken gut microbiome revealed by metagenomics and culture.</title>
        <authorList>
            <person name="Gilroy R."/>
            <person name="Ravi A."/>
            <person name="Getino M."/>
            <person name="Pursley I."/>
            <person name="Horton D.L."/>
            <person name="Alikhan N.F."/>
            <person name="Baker D."/>
            <person name="Gharbi K."/>
            <person name="Hall N."/>
            <person name="Watson M."/>
            <person name="Adriaenssens E.M."/>
            <person name="Foster-Nyarko E."/>
            <person name="Jarju S."/>
            <person name="Secka A."/>
            <person name="Antonio M."/>
            <person name="Oren A."/>
            <person name="Chaudhuri R.R."/>
            <person name="La Ragione R."/>
            <person name="Hildebrand F."/>
            <person name="Pallen M.J."/>
        </authorList>
    </citation>
    <scope>NUCLEOTIDE SEQUENCE</scope>
    <source>
        <strain evidence="5">CHK118-2852</strain>
    </source>
</reference>
<evidence type="ECO:0000313" key="6">
    <source>
        <dbReference type="Proteomes" id="UP000824108"/>
    </source>
</evidence>
<evidence type="ECO:0000313" key="5">
    <source>
        <dbReference type="EMBL" id="HIZ90776.1"/>
    </source>
</evidence>
<evidence type="ECO:0000259" key="4">
    <source>
        <dbReference type="Pfam" id="PF24981"/>
    </source>
</evidence>
<gene>
    <name evidence="5" type="ORF">H9807_01435</name>
</gene>
<accession>A0A9D2GXH1</accession>
<dbReference type="PANTHER" id="PTHR45632">
    <property type="entry name" value="LD33804P"/>
    <property type="match status" value="1"/>
</dbReference>
<dbReference type="Pfam" id="PF24981">
    <property type="entry name" value="Beta-prop_ATRN-LZTR1"/>
    <property type="match status" value="1"/>
</dbReference>